<dbReference type="RefSeq" id="WP_160644690.1">
    <property type="nucleotide sequence ID" value="NZ_SIJB01000009.1"/>
</dbReference>
<gene>
    <name evidence="1" type="ORF">ERL59_03785</name>
</gene>
<protein>
    <submittedName>
        <fullName evidence="1">Uncharacterized protein</fullName>
    </submittedName>
</protein>
<comment type="caution">
    <text evidence="1">The sequence shown here is derived from an EMBL/GenBank/DDBJ whole genome shotgun (WGS) entry which is preliminary data.</text>
</comment>
<keyword evidence="2" id="KW-1185">Reference proteome</keyword>
<evidence type="ECO:0000313" key="2">
    <source>
        <dbReference type="Proteomes" id="UP000448943"/>
    </source>
</evidence>
<reference evidence="1 2" key="1">
    <citation type="submission" date="2019-01" db="EMBL/GenBank/DDBJ databases">
        <title>Chengkuizengella sp. nov., isolated from deep-sea sediment of East Pacific Ocean.</title>
        <authorList>
            <person name="Yang J."/>
            <person name="Lai Q."/>
            <person name="Shao Z."/>
        </authorList>
    </citation>
    <scope>NUCLEOTIDE SEQUENCE [LARGE SCALE GENOMIC DNA]</scope>
    <source>
        <strain evidence="1 2">YPA3-1-1</strain>
    </source>
</reference>
<dbReference type="OrthoDB" id="2685802at2"/>
<organism evidence="1 2">
    <name type="scientific">Chengkuizengella marina</name>
    <dbReference type="NCBI Taxonomy" id="2507566"/>
    <lineage>
        <taxon>Bacteria</taxon>
        <taxon>Bacillati</taxon>
        <taxon>Bacillota</taxon>
        <taxon>Bacilli</taxon>
        <taxon>Bacillales</taxon>
        <taxon>Paenibacillaceae</taxon>
        <taxon>Chengkuizengella</taxon>
    </lineage>
</organism>
<dbReference type="Proteomes" id="UP000448943">
    <property type="component" value="Unassembled WGS sequence"/>
</dbReference>
<dbReference type="EMBL" id="SIJB01000009">
    <property type="protein sequence ID" value="NBI28080.1"/>
    <property type="molecule type" value="Genomic_DNA"/>
</dbReference>
<sequence length="72" mass="8655">MKEQINLQSALNPLNQNHMRLWEWLNEQTNNRSSFIRETLFMRMSGAFITHQEKEKSSKHNDVDEVLRLVKI</sequence>
<dbReference type="AlphaFoldDB" id="A0A6N9Q1K3"/>
<accession>A0A6N9Q1K3</accession>
<name>A0A6N9Q1K3_9BACL</name>
<evidence type="ECO:0000313" key="1">
    <source>
        <dbReference type="EMBL" id="NBI28080.1"/>
    </source>
</evidence>
<proteinExistence type="predicted"/>